<feature type="transmembrane region" description="Helical" evidence="7">
    <location>
        <begin position="6"/>
        <end position="27"/>
    </location>
</feature>
<comment type="similarity">
    <text evidence="2">Belongs to the FliR/MopE/SpaR family.</text>
</comment>
<dbReference type="AlphaFoldDB" id="A0A6M6E803"/>
<dbReference type="GO" id="GO:0005886">
    <property type="term" value="C:plasma membrane"/>
    <property type="evidence" value="ECO:0007669"/>
    <property type="project" value="UniProtKB-SubCell"/>
</dbReference>
<evidence type="ECO:0000313" key="9">
    <source>
        <dbReference type="Proteomes" id="UP000501076"/>
    </source>
</evidence>
<organism evidence="8 9">
    <name type="scientific">Priestia megaterium</name>
    <name type="common">Bacillus megaterium</name>
    <dbReference type="NCBI Taxonomy" id="1404"/>
    <lineage>
        <taxon>Bacteria</taxon>
        <taxon>Bacillati</taxon>
        <taxon>Bacillota</taxon>
        <taxon>Bacilli</taxon>
        <taxon>Bacillales</taxon>
        <taxon>Bacillaceae</taxon>
        <taxon>Priestia</taxon>
    </lineage>
</organism>
<evidence type="ECO:0000256" key="4">
    <source>
        <dbReference type="ARBA" id="ARBA00022692"/>
    </source>
</evidence>
<evidence type="ECO:0000256" key="5">
    <source>
        <dbReference type="ARBA" id="ARBA00022989"/>
    </source>
</evidence>
<keyword evidence="4 7" id="KW-0812">Transmembrane</keyword>
<dbReference type="PANTHER" id="PTHR30065">
    <property type="entry name" value="FLAGELLAR BIOSYNTHETIC PROTEIN FLIR"/>
    <property type="match status" value="1"/>
</dbReference>
<keyword evidence="6 7" id="KW-0472">Membrane</keyword>
<dbReference type="PRINTS" id="PR00953">
    <property type="entry name" value="TYPE3IMRPROT"/>
</dbReference>
<sequence>MSFDQYWVLVLLALARSITFIYFLPFLKISGFPTMAKASIAIGISLFVAYRMDPISLDSLWTFLAMLLLEIIIGLILAYVVELMVSIVRIAGAIVDIDVGFSNPFMDINHTQTTVFSSLFYLMFVLVFLVTGGFNEVFAGFIYSFGLDISKQFLLGGNLLDFLLNTFTYMFFGALQIALPFMMATFLVNLALLLMSKSVDKINILANVFGIKILVGIMLVFVAIPTITVVFQQVNDNLIEKFFDAMNYMFVRKS</sequence>
<dbReference type="EMBL" id="CP045273">
    <property type="protein sequence ID" value="QJX80578.1"/>
    <property type="molecule type" value="Genomic_DNA"/>
</dbReference>
<accession>A0A6M6E803</accession>
<geneLocation type="plasmid" evidence="9">
    <name>pfdu301a</name>
</geneLocation>
<comment type="subcellular location">
    <subcellularLocation>
        <location evidence="1">Cell membrane</location>
        <topology evidence="1">Multi-pass membrane protein</topology>
    </subcellularLocation>
</comment>
<keyword evidence="8" id="KW-0614">Plasmid</keyword>
<keyword evidence="3" id="KW-1003">Cell membrane</keyword>
<evidence type="ECO:0000256" key="3">
    <source>
        <dbReference type="ARBA" id="ARBA00022475"/>
    </source>
</evidence>
<dbReference type="InterPro" id="IPR002010">
    <property type="entry name" value="T3SS_IM_R"/>
</dbReference>
<dbReference type="RefSeq" id="WP_171778573.1">
    <property type="nucleotide sequence ID" value="NZ_CP045273.1"/>
</dbReference>
<feature type="transmembrane region" description="Helical" evidence="7">
    <location>
        <begin position="59"/>
        <end position="81"/>
    </location>
</feature>
<feature type="transmembrane region" description="Helical" evidence="7">
    <location>
        <begin position="119"/>
        <end position="146"/>
    </location>
</feature>
<evidence type="ECO:0000256" key="1">
    <source>
        <dbReference type="ARBA" id="ARBA00004651"/>
    </source>
</evidence>
<reference evidence="8 9" key="1">
    <citation type="submission" date="2019-10" db="EMBL/GenBank/DDBJ databases">
        <title>Complete genome sequences for adaption low water activity.</title>
        <authorList>
            <person name="Zhao L."/>
            <person name="Zhong J."/>
        </authorList>
    </citation>
    <scope>NUCLEOTIDE SEQUENCE [LARGE SCALE GENOMIC DNA]</scope>
    <source>
        <strain evidence="8 9">FDU301</strain>
        <plasmid evidence="9">pfdu301a</plasmid>
    </source>
</reference>
<feature type="transmembrane region" description="Helical" evidence="7">
    <location>
        <begin position="166"/>
        <end position="192"/>
    </location>
</feature>
<dbReference type="Proteomes" id="UP000501076">
    <property type="component" value="Plasmid pFDU301A"/>
</dbReference>
<gene>
    <name evidence="8" type="ORF">FDZ14_31300</name>
</gene>
<evidence type="ECO:0000256" key="2">
    <source>
        <dbReference type="ARBA" id="ARBA00009772"/>
    </source>
</evidence>
<evidence type="ECO:0000256" key="7">
    <source>
        <dbReference type="SAM" id="Phobius"/>
    </source>
</evidence>
<evidence type="ECO:0000313" key="8">
    <source>
        <dbReference type="EMBL" id="QJX80578.1"/>
    </source>
</evidence>
<keyword evidence="5 7" id="KW-1133">Transmembrane helix</keyword>
<evidence type="ECO:0008006" key="10">
    <source>
        <dbReference type="Google" id="ProtNLM"/>
    </source>
</evidence>
<proteinExistence type="inferred from homology"/>
<protein>
    <recommendedName>
        <fullName evidence="10">Flagellar biosynthetic protein FliR</fullName>
    </recommendedName>
</protein>
<feature type="transmembrane region" description="Helical" evidence="7">
    <location>
        <begin position="204"/>
        <end position="231"/>
    </location>
</feature>
<dbReference type="PANTHER" id="PTHR30065:SF1">
    <property type="entry name" value="SURFACE PRESENTATION OF ANTIGENS PROTEIN SPAR"/>
    <property type="match status" value="1"/>
</dbReference>
<dbReference type="GO" id="GO:0006605">
    <property type="term" value="P:protein targeting"/>
    <property type="evidence" value="ECO:0007669"/>
    <property type="project" value="InterPro"/>
</dbReference>
<evidence type="ECO:0000256" key="6">
    <source>
        <dbReference type="ARBA" id="ARBA00023136"/>
    </source>
</evidence>
<dbReference type="Pfam" id="PF01311">
    <property type="entry name" value="Bac_export_1"/>
    <property type="match status" value="1"/>
</dbReference>
<name>A0A6M6E803_PRIMG</name>